<feature type="transmembrane region" description="Helical" evidence="1">
    <location>
        <begin position="20"/>
        <end position="39"/>
    </location>
</feature>
<dbReference type="Proteomes" id="UP000285190">
    <property type="component" value="Unassembled WGS sequence"/>
</dbReference>
<feature type="transmembrane region" description="Helical" evidence="1">
    <location>
        <begin position="45"/>
        <end position="62"/>
    </location>
</feature>
<dbReference type="RefSeq" id="WP_119739384.1">
    <property type="nucleotide sequence ID" value="NZ_QYUN01000002.1"/>
</dbReference>
<evidence type="ECO:0000313" key="3">
    <source>
        <dbReference type="Proteomes" id="UP000285190"/>
    </source>
</evidence>
<reference evidence="2 3" key="1">
    <citation type="submission" date="2018-09" db="EMBL/GenBank/DDBJ databases">
        <authorList>
            <person name="Zhu H."/>
        </authorList>
    </citation>
    <scope>NUCLEOTIDE SEQUENCE [LARGE SCALE GENOMIC DNA]</scope>
    <source>
        <strain evidence="2 3">K2R10-39</strain>
    </source>
</reference>
<evidence type="ECO:0000313" key="2">
    <source>
        <dbReference type="EMBL" id="RJG06633.1"/>
    </source>
</evidence>
<keyword evidence="1" id="KW-1133">Transmembrane helix</keyword>
<dbReference type="AlphaFoldDB" id="A0A418X2F7"/>
<gene>
    <name evidence="2" type="ORF">D3870_11975</name>
</gene>
<keyword evidence="1" id="KW-0812">Transmembrane</keyword>
<comment type="caution">
    <text evidence="2">The sequence shown here is derived from an EMBL/GenBank/DDBJ whole genome shotgun (WGS) entry which is preliminary data.</text>
</comment>
<sequence length="90" mass="10084">MFPLSIQVVDFARSPQGLRAFLFCGGSILCHVFGVVTQQDTGLEIAAHIHAALILISLIIAFRIKDMAQLVPCYLQNYPQQMWASPHRCR</sequence>
<name>A0A418X2F7_9BURK</name>
<protein>
    <submittedName>
        <fullName evidence="2">Uncharacterized protein</fullName>
    </submittedName>
</protein>
<accession>A0A418X2F7</accession>
<proteinExistence type="predicted"/>
<keyword evidence="1" id="KW-0472">Membrane</keyword>
<organism evidence="2 3">
    <name type="scientific">Noviherbaspirillum cavernae</name>
    <dbReference type="NCBI Taxonomy" id="2320862"/>
    <lineage>
        <taxon>Bacteria</taxon>
        <taxon>Pseudomonadati</taxon>
        <taxon>Pseudomonadota</taxon>
        <taxon>Betaproteobacteria</taxon>
        <taxon>Burkholderiales</taxon>
        <taxon>Oxalobacteraceae</taxon>
        <taxon>Noviherbaspirillum</taxon>
    </lineage>
</organism>
<evidence type="ECO:0000256" key="1">
    <source>
        <dbReference type="SAM" id="Phobius"/>
    </source>
</evidence>
<keyword evidence="3" id="KW-1185">Reference proteome</keyword>
<dbReference type="EMBL" id="QYUN01000002">
    <property type="protein sequence ID" value="RJG06633.1"/>
    <property type="molecule type" value="Genomic_DNA"/>
</dbReference>